<dbReference type="InterPro" id="IPR051213">
    <property type="entry name" value="START_lipid_transfer"/>
</dbReference>
<feature type="region of interest" description="Disordered" evidence="1">
    <location>
        <begin position="51"/>
        <end position="78"/>
    </location>
</feature>
<dbReference type="InterPro" id="IPR023393">
    <property type="entry name" value="START-like_dom_sf"/>
</dbReference>
<protein>
    <recommendedName>
        <fullName evidence="5">START domain-containing protein</fullName>
    </recommendedName>
</protein>
<keyword evidence="2" id="KW-1133">Transmembrane helix</keyword>
<reference evidence="4" key="1">
    <citation type="journal article" date="2023" name="Commun. Biol.">
        <title>Genome analysis of Parmales, the sister group of diatoms, reveals the evolutionary specialization of diatoms from phago-mixotrophs to photoautotrophs.</title>
        <authorList>
            <person name="Ban H."/>
            <person name="Sato S."/>
            <person name="Yoshikawa S."/>
            <person name="Yamada K."/>
            <person name="Nakamura Y."/>
            <person name="Ichinomiya M."/>
            <person name="Sato N."/>
            <person name="Blanc-Mathieu R."/>
            <person name="Endo H."/>
            <person name="Kuwata A."/>
            <person name="Ogata H."/>
        </authorList>
    </citation>
    <scope>NUCLEOTIDE SEQUENCE [LARGE SCALE GENOMIC DNA]</scope>
</reference>
<sequence length="1606" mass="179360">MSTKDSPQQEDKHIVARSDVENGLQDHEKTIDFPSEANEGLFGAPEDVIDSIDDNNMENGRVFRVDDPPDGLKDNENSVEEKAEENKASLAGIGGATQTDEEIDRAVGCATPSHTPVGLATDSLATAAQSMTLDPDNTVRNKDPPQPLSIPNHTPSAIHGFIDIDFAALGPVQGKLVKLLEERGAVEGLIDNSNGVDVKVMELAGVFHDERDKIIDFLLTDCEQGKFRRKTLQEYDKKEGVVHRLVCWQHCGSGNKFVEFLLDVKVVSPDKSRNIMELAPLDEDDLSDEATTMLVKILASIKTKTVKRGVIKGKLSFTDFEFGQTAVTMVGTLKAEERVTETKSEVDVHTVKSFKSIRSMRSSFEGSPGRPKKGDVKAAYAAVKGIMGEVRKKFRQPGVIDERRKRNFVEEVMPRAPPLTREEEAMLEGIGKLEEELHTKGKRVKGTLKEGIDKFLWRDGDNVWAAFGVTVDKSAKGVLAEEFLLDTFARSEAHFKNNGNLPRTIRKDVDGTRSVNYHVGKKVPAATNRLFENWFVWKEAKLDNGQTTYMIGFVPLREYYGASLTNLSKDGFVVGVTRGIYIMAEVAPNVCRVTRIQTVDLKFSGIHKTVMDNAIDYLAKNQLVEANRLQEKFKRNSKKVDAEVRGALVEKMREGVELEEDQKTVFGELEKLFGREGDEGWRPLKSPYEGVKMEIKYKQQEKGQRSITLAKASGVADCSAEEAAAWFFEYCSRERTTKGFATGELARLEIREGTERTNEKKFATVKQFPFLITNREFVQRLIWRRNNTDCVTVAVWSIDKKVDYGGLGKLVRGATKAIFTITNIQEINGFPQCKIELMQHVDAGDHLPGKFVEKLTPKVMGVLKSAIESFERDEEVDKAALGSLANTMKYAPQMHSAEEDIAVEEGLDIYESCTKSRFDVLKSPDKHVEMKAFHIEGESLGTCLARTVVDASIEECTAHQYYLDSRMLRNTARERGIVDFMVEKVNDHTLYYFSTRNLGVPGLSKRQWRSKITWKRVDNGKIVMVVADTLGLLDKSPILHVLGSGNTIWIFEALPSVRGMPQTAVTFTGKVNLGGAVPTFIMNMLASRFLSQVSDLRKRFDKSQEIDKSKRLQVAESLQRLTVTSIKGLDDALEDVEGAIETSSLSFANTATKAVGGGKGWGKTTVTMRSTLEEVVAYFWNVDSRFLANKSKGTESKVETKTNNFEMTVRTREKLESEHHFAHHDREYLSNVKLLKPEEDTFILTVQPVAETAPRGGKRSILQRRSTNQERGRGTLLSVTHKATEATTMRFTKVGDKETKVEMVTNLDVGTHVAGHGVDEWAHQFPAVQELELEYSWLRPMLETISYKLVGEVGWGLKARVFIGAATSMLDLLTDIYVTYKFWKDRKQRGYFKASLVSLAVSIGIQMFTVWAQNRKLGMKRVLREWFPILIGFKPAVDAYRVATGAKQEVGASVDPMMEMSTTKAIEMFAEAIPGVIIQLMAIVTSDKDVGTSAWLSLAMSAIATGFASATLSYDWDTDPGKREQTPEFYGYIPANASKRTIVFVLMLLLSVGMLLVRCTTIVLLGLMGGSWVFLYIGADLGLYLLVKILRGDFWYWMPIGGKAEI</sequence>
<keyword evidence="4" id="KW-1185">Reference proteome</keyword>
<dbReference type="EMBL" id="BRYA01000263">
    <property type="protein sequence ID" value="GMI45735.1"/>
    <property type="molecule type" value="Genomic_DNA"/>
</dbReference>
<comment type="caution">
    <text evidence="3">The sequence shown here is derived from an EMBL/GenBank/DDBJ whole genome shotgun (WGS) entry which is preliminary data.</text>
</comment>
<feature type="transmembrane region" description="Helical" evidence="2">
    <location>
        <begin position="1542"/>
        <end position="1567"/>
    </location>
</feature>
<evidence type="ECO:0000313" key="4">
    <source>
        <dbReference type="Proteomes" id="UP001165065"/>
    </source>
</evidence>
<feature type="transmembrane region" description="Helical" evidence="2">
    <location>
        <begin position="1573"/>
        <end position="1590"/>
    </location>
</feature>
<feature type="compositionally biased region" description="Basic and acidic residues" evidence="1">
    <location>
        <begin position="61"/>
        <end position="78"/>
    </location>
</feature>
<dbReference type="Gene3D" id="3.30.530.20">
    <property type="match status" value="2"/>
</dbReference>
<dbReference type="PANTHER" id="PTHR19308:SF14">
    <property type="entry name" value="START DOMAIN-CONTAINING PROTEIN"/>
    <property type="match status" value="1"/>
</dbReference>
<evidence type="ECO:0008006" key="5">
    <source>
        <dbReference type="Google" id="ProtNLM"/>
    </source>
</evidence>
<feature type="region of interest" description="Disordered" evidence="1">
    <location>
        <begin position="1"/>
        <end position="24"/>
    </location>
</feature>
<dbReference type="Proteomes" id="UP001165065">
    <property type="component" value="Unassembled WGS sequence"/>
</dbReference>
<name>A0A9W7GKY6_9STRA</name>
<dbReference type="SUPFAM" id="SSF55961">
    <property type="entry name" value="Bet v1-like"/>
    <property type="match status" value="2"/>
</dbReference>
<proteinExistence type="predicted"/>
<dbReference type="PANTHER" id="PTHR19308">
    <property type="entry name" value="PHOSPHATIDYLCHOLINE TRANSFER PROTEIN"/>
    <property type="match status" value="1"/>
</dbReference>
<accession>A0A9W7GKY6</accession>
<feature type="transmembrane region" description="Helical" evidence="2">
    <location>
        <begin position="1391"/>
        <end position="1411"/>
    </location>
</feature>
<evidence type="ECO:0000256" key="2">
    <source>
        <dbReference type="SAM" id="Phobius"/>
    </source>
</evidence>
<keyword evidence="2" id="KW-0472">Membrane</keyword>
<gene>
    <name evidence="3" type="ORF">TrCOL_g13458</name>
</gene>
<dbReference type="OrthoDB" id="10646292at2759"/>
<feature type="non-terminal residue" evidence="3">
    <location>
        <position position="1"/>
    </location>
</feature>
<keyword evidence="2" id="KW-0812">Transmembrane</keyword>
<evidence type="ECO:0000256" key="1">
    <source>
        <dbReference type="SAM" id="MobiDB-lite"/>
    </source>
</evidence>
<feature type="compositionally biased region" description="Basic and acidic residues" evidence="1">
    <location>
        <begin position="7"/>
        <end position="24"/>
    </location>
</feature>
<evidence type="ECO:0000313" key="3">
    <source>
        <dbReference type="EMBL" id="GMI45735.1"/>
    </source>
</evidence>
<organism evidence="3 4">
    <name type="scientific">Triparma columacea</name>
    <dbReference type="NCBI Taxonomy" id="722753"/>
    <lineage>
        <taxon>Eukaryota</taxon>
        <taxon>Sar</taxon>
        <taxon>Stramenopiles</taxon>
        <taxon>Ochrophyta</taxon>
        <taxon>Bolidophyceae</taxon>
        <taxon>Parmales</taxon>
        <taxon>Triparmaceae</taxon>
        <taxon>Triparma</taxon>
    </lineage>
</organism>